<dbReference type="PANTHER" id="PTHR46229:SF2">
    <property type="entry name" value="BOLA-LIKE PROTEIN 1"/>
    <property type="match status" value="1"/>
</dbReference>
<dbReference type="PANTHER" id="PTHR46229">
    <property type="entry name" value="BOLA TRANSCRIPTION REGULATOR"/>
    <property type="match status" value="1"/>
</dbReference>
<comment type="similarity">
    <text evidence="1">Belongs to the BolA/IbaG family.</text>
</comment>
<evidence type="ECO:0008006" key="3">
    <source>
        <dbReference type="Google" id="ProtNLM"/>
    </source>
</evidence>
<sequence>MEKTEIIELIKAGVPNSDVFIEGEGCNFTVVVVSPEFEGLSLLKKQKKVMATVAEQIRSGALHAIAIKTHTPSEWDRINAGS</sequence>
<evidence type="ECO:0000256" key="1">
    <source>
        <dbReference type="ARBA" id="ARBA00005578"/>
    </source>
</evidence>
<dbReference type="Gene3D" id="3.30.300.90">
    <property type="entry name" value="BolA-like"/>
    <property type="match status" value="1"/>
</dbReference>
<accession>A0A3B0ZIG8</accession>
<dbReference type="InterPro" id="IPR050961">
    <property type="entry name" value="BolA/IbaG_stress_morph_reg"/>
</dbReference>
<proteinExistence type="inferred from homology"/>
<dbReference type="InterPro" id="IPR002634">
    <property type="entry name" value="BolA"/>
</dbReference>
<reference evidence="2" key="1">
    <citation type="submission" date="2018-06" db="EMBL/GenBank/DDBJ databases">
        <authorList>
            <person name="Zhirakovskaya E."/>
        </authorList>
    </citation>
    <scope>NUCLEOTIDE SEQUENCE</scope>
</reference>
<dbReference type="InterPro" id="IPR036065">
    <property type="entry name" value="BolA-like_sf"/>
</dbReference>
<dbReference type="PIRSF" id="PIRSF003113">
    <property type="entry name" value="BolA"/>
    <property type="match status" value="1"/>
</dbReference>
<dbReference type="EMBL" id="UOFO01000138">
    <property type="protein sequence ID" value="VAW88043.1"/>
    <property type="molecule type" value="Genomic_DNA"/>
</dbReference>
<dbReference type="SUPFAM" id="SSF82657">
    <property type="entry name" value="BolA-like"/>
    <property type="match status" value="1"/>
</dbReference>
<evidence type="ECO:0000313" key="2">
    <source>
        <dbReference type="EMBL" id="VAW88043.1"/>
    </source>
</evidence>
<dbReference type="Pfam" id="PF01722">
    <property type="entry name" value="BolA"/>
    <property type="match status" value="1"/>
</dbReference>
<gene>
    <name evidence="2" type="ORF">MNBD_GAMMA16-1958</name>
</gene>
<dbReference type="AlphaFoldDB" id="A0A3B0ZIG8"/>
<name>A0A3B0ZIG8_9ZZZZ</name>
<protein>
    <recommendedName>
        <fullName evidence="3">YrbA protein</fullName>
    </recommendedName>
</protein>
<organism evidence="2">
    <name type="scientific">hydrothermal vent metagenome</name>
    <dbReference type="NCBI Taxonomy" id="652676"/>
    <lineage>
        <taxon>unclassified sequences</taxon>
        <taxon>metagenomes</taxon>
        <taxon>ecological metagenomes</taxon>
    </lineage>
</organism>